<proteinExistence type="predicted"/>
<dbReference type="PANTHER" id="PTHR39166:SF1">
    <property type="entry name" value="BLL1166 PROTEIN"/>
    <property type="match status" value="1"/>
</dbReference>
<evidence type="ECO:0000313" key="1">
    <source>
        <dbReference type="EMBL" id="HIQ65249.1"/>
    </source>
</evidence>
<dbReference type="AlphaFoldDB" id="A0A9D0Z039"/>
<dbReference type="EMBL" id="DVFU01000113">
    <property type="protein sequence ID" value="HIQ65249.1"/>
    <property type="molecule type" value="Genomic_DNA"/>
</dbReference>
<gene>
    <name evidence="1" type="ORF">IAC85_05885</name>
</gene>
<protein>
    <submittedName>
        <fullName evidence="1">Nucleotidyltransferase family protein</fullName>
    </submittedName>
</protein>
<reference evidence="1" key="1">
    <citation type="submission" date="2020-10" db="EMBL/GenBank/DDBJ databases">
        <authorList>
            <person name="Gilroy R."/>
        </authorList>
    </citation>
    <scope>NUCLEOTIDE SEQUENCE</scope>
    <source>
        <strain evidence="1">CHK165-10780</strain>
    </source>
</reference>
<dbReference type="InterPro" id="IPR009267">
    <property type="entry name" value="NTP_transf_6"/>
</dbReference>
<organism evidence="1 2">
    <name type="scientific">Candidatus Faecenecus gallistercoris</name>
    <dbReference type="NCBI Taxonomy" id="2840793"/>
    <lineage>
        <taxon>Bacteria</taxon>
        <taxon>Bacillati</taxon>
        <taxon>Bacillota</taxon>
        <taxon>Bacillota incertae sedis</taxon>
        <taxon>Candidatus Faecenecus</taxon>
    </lineage>
</organism>
<reference evidence="1" key="2">
    <citation type="journal article" date="2021" name="PeerJ">
        <title>Extensive microbial diversity within the chicken gut microbiome revealed by metagenomics and culture.</title>
        <authorList>
            <person name="Gilroy R."/>
            <person name="Ravi A."/>
            <person name="Getino M."/>
            <person name="Pursley I."/>
            <person name="Horton D.L."/>
            <person name="Alikhan N.F."/>
            <person name="Baker D."/>
            <person name="Gharbi K."/>
            <person name="Hall N."/>
            <person name="Watson M."/>
            <person name="Adriaenssens E.M."/>
            <person name="Foster-Nyarko E."/>
            <person name="Jarju S."/>
            <person name="Secka A."/>
            <person name="Antonio M."/>
            <person name="Oren A."/>
            <person name="Chaudhuri R.R."/>
            <person name="La Ragione R."/>
            <person name="Hildebrand F."/>
            <person name="Pallen M.J."/>
        </authorList>
    </citation>
    <scope>NUCLEOTIDE SEQUENCE</scope>
    <source>
        <strain evidence="1">CHK165-10780</strain>
    </source>
</reference>
<accession>A0A9D0Z039</accession>
<name>A0A9D0Z039_9FIRM</name>
<dbReference type="PANTHER" id="PTHR39166">
    <property type="entry name" value="BLL1166 PROTEIN"/>
    <property type="match status" value="1"/>
</dbReference>
<evidence type="ECO:0000313" key="2">
    <source>
        <dbReference type="Proteomes" id="UP000886725"/>
    </source>
</evidence>
<sequence length="207" mass="24164">MANNKNKNQEEVVLSILKKNQSLMKVLDYIDTLRIPDYYIAAGSIYQTIWNGLDHRDLNYGIKDIDVIYYNPNDLSVETDLKLYEKITEFVTKEQIPYTIDVSNEARMHIRKKELVGREIPPYKSSEDAISRFLATTHAIGLTKKDGHLFIYAPYGLEDILNKVARPIPCKDNLKHEYDAKVTSWQERFPDIQIVPWTEEKKCHTKK</sequence>
<dbReference type="Pfam" id="PF06042">
    <property type="entry name" value="NTP_transf_6"/>
    <property type="match status" value="1"/>
</dbReference>
<dbReference type="Proteomes" id="UP000886725">
    <property type="component" value="Unassembled WGS sequence"/>
</dbReference>
<comment type="caution">
    <text evidence="1">The sequence shown here is derived from an EMBL/GenBank/DDBJ whole genome shotgun (WGS) entry which is preliminary data.</text>
</comment>